<dbReference type="EMBL" id="CP146284">
    <property type="protein sequence ID" value="WWV65846.1"/>
    <property type="molecule type" value="Genomic_DNA"/>
</dbReference>
<evidence type="ECO:0000259" key="2">
    <source>
        <dbReference type="Pfam" id="PF19910"/>
    </source>
</evidence>
<accession>A0ABZ2INW6</accession>
<feature type="domain" description="DUF6383" evidence="2">
    <location>
        <begin position="1279"/>
        <end position="1351"/>
    </location>
</feature>
<dbReference type="InterPro" id="IPR045963">
    <property type="entry name" value="DUF6383"/>
</dbReference>
<keyword evidence="4" id="KW-1185">Reference proteome</keyword>
<dbReference type="Pfam" id="PF19910">
    <property type="entry name" value="DUF6383"/>
    <property type="match status" value="1"/>
</dbReference>
<sequence length="1352" mass="149112">MNKKVLTLCAAMLLSGSSLVYAGDYVNNGISGTNWQTELNAFMGGDKPVTLSADGLKMTVNDEVTFSDQRNFLLIDKDNFVLDGNHQTWNGRIVITGENVTIKNLKINYKNVMISPNAGEDGTVIENKSAITVFASRVNLIDNEITVSSSDPNDAHVANGISIYPLTSDPVFIITGNTINNANEIANGDEIWPDSPAFGIEIIGNIPGEANNGYTYFTSKSGNSGSASNVNFSNSKISDNKINNAAIDYAYVEAHGVVSQTNPNGDRFEVVTITKSQTNDKAFNKTLKNAADNAIITLVGFTYDEIQNKVNDLDLAGKDFTIISGSYNIAVGNPNQVDNGNTTVKVDGVSETQWGNYESFKSDGTTDKVVLVFNGATVKAFKDAAGNVSYTMGNYDPNSTNGNVASQYFFTLTPYELSADEYELRLKDCYGNFVKVDGQYVTVENVNVQVNSDGNYEYKSSVTGNDWKEMDGDNTVFPTDLELKAGDKWVTIDENGSFATISPIFLAHTFGIADIQIANVYASTLLKRYGEYFTIDITYKKDEVGQTDLTSIFEGNLCPMERVEYTSGEATYIKANPWATSFMLVNEKGEILAVNKNEDDRLSEGSNNHVYPLTTITPHDYVVDQAGDKNYVTTFYFEYTPGKDVSEVTEITNIYAWDAVDRKALEIGCYLDKKVPTLVAKDGAGLLDVTIELNKGSLVDAASWLNQPAYYTVEVLNKAKDAAHKGQVLGLNENGAIDYVAATKTDINRPEGQFAISYNVNTGNYDFTNRETGETAWSLLMGDRLYKISSTEFAYLHGSHMDTLAIKPVTTYKSYDGFRRYSAADLNNNTYNIAMNLLDESFLYVVENHDDKHRIGLDREEATEWRIEIPTVKLLDAAGAQKALVADTVKVPATIKYWKDNQWVYTNDKDSKNVDGSYKYYDPNTVLEICTYILKNTDTDEYMSGSDDAEEEANTYYYCPYETVATRIALKLVGDSTVNLVPVYGYYYNWYKGSSMKESDYNANYYLSLSRSKIIGGTTSATGVLKDVDLYEATSNDLFVINEAAAPTYKKMEQGQKIVISRVENNDEVIYEKGEFAGIDNIKAYTDINPTLYVDTAYVNREGNYRYEYLLGVNINRVDTVDDCGNPNHEHPRTVFTEGRFLVNMRDSAEVEDEKNVHNNKFEYDGESKLAFVSGYHQNDTLYITDEAGKVIAKSEVGNAAPHFAKFAFKMINETNNEFVIEVGESAAKQYVSKNGSWTTVTNVEASRGYLRWHNGNLVVTPYLDQAEHFTMEASDKEATANEAISAGNVVVAGTNGAVVVKGAEGKNVIVSTILGKVVANEVVSSDNAQITAPAGIVVVSVDGESFKVVVK</sequence>
<dbReference type="InterPro" id="IPR011050">
    <property type="entry name" value="Pectin_lyase_fold/virulence"/>
</dbReference>
<proteinExistence type="predicted"/>
<name>A0ABZ2INW6_9BACT</name>
<evidence type="ECO:0000313" key="3">
    <source>
        <dbReference type="EMBL" id="WWV65846.1"/>
    </source>
</evidence>
<evidence type="ECO:0000313" key="4">
    <source>
        <dbReference type="Proteomes" id="UP001320603"/>
    </source>
</evidence>
<protein>
    <submittedName>
        <fullName evidence="3">DUF6383 domain-containing protein</fullName>
    </submittedName>
</protein>
<dbReference type="SUPFAM" id="SSF51126">
    <property type="entry name" value="Pectin lyase-like"/>
    <property type="match status" value="1"/>
</dbReference>
<dbReference type="RefSeq" id="WP_251967350.1">
    <property type="nucleotide sequence ID" value="NZ_CP146284.1"/>
</dbReference>
<feature type="signal peptide" evidence="1">
    <location>
        <begin position="1"/>
        <end position="22"/>
    </location>
</feature>
<keyword evidence="1" id="KW-0732">Signal</keyword>
<reference evidence="3 4" key="1">
    <citation type="submission" date="2024-02" db="EMBL/GenBank/DDBJ databases">
        <title>Whole genome sequencing of Parabacteroides sp. AD58.</title>
        <authorList>
            <person name="Chaplin A.V."/>
            <person name="Pikina A.P."/>
            <person name="Sokolova S.R."/>
            <person name="Korostin D.O."/>
            <person name="Efimov B.A."/>
        </authorList>
    </citation>
    <scope>NUCLEOTIDE SEQUENCE [LARGE SCALE GENOMIC DNA]</scope>
    <source>
        <strain evidence="3 4">AD58</strain>
    </source>
</reference>
<evidence type="ECO:0000256" key="1">
    <source>
        <dbReference type="SAM" id="SignalP"/>
    </source>
</evidence>
<dbReference type="Proteomes" id="UP001320603">
    <property type="component" value="Chromosome"/>
</dbReference>
<organism evidence="3 4">
    <name type="scientific">Parabacteroides absconsus</name>
    <dbReference type="NCBI Taxonomy" id="2951805"/>
    <lineage>
        <taxon>Bacteria</taxon>
        <taxon>Pseudomonadati</taxon>
        <taxon>Bacteroidota</taxon>
        <taxon>Bacteroidia</taxon>
        <taxon>Bacteroidales</taxon>
        <taxon>Tannerellaceae</taxon>
        <taxon>Parabacteroides</taxon>
    </lineage>
</organism>
<feature type="chain" id="PRO_5045113177" evidence="1">
    <location>
        <begin position="23"/>
        <end position="1352"/>
    </location>
</feature>
<gene>
    <name evidence="3" type="ORF">NEE14_012715</name>
</gene>